<organism evidence="2 3">
    <name type="scientific">Aeromonas media</name>
    <dbReference type="NCBI Taxonomy" id="651"/>
    <lineage>
        <taxon>Bacteria</taxon>
        <taxon>Pseudomonadati</taxon>
        <taxon>Pseudomonadota</taxon>
        <taxon>Gammaproteobacteria</taxon>
        <taxon>Aeromonadales</taxon>
        <taxon>Aeromonadaceae</taxon>
        <taxon>Aeromonas</taxon>
    </lineage>
</organism>
<keyword evidence="1" id="KW-0472">Membrane</keyword>
<gene>
    <name evidence="2" type="ORF">SJS82_03185</name>
</gene>
<keyword evidence="1" id="KW-0812">Transmembrane</keyword>
<feature type="transmembrane region" description="Helical" evidence="1">
    <location>
        <begin position="446"/>
        <end position="472"/>
    </location>
</feature>
<sequence>MIFSDREIKISESLTEEKWAEIIAAVSGKDDLTLKIEGVDVFLKEMSIPSEISGISIANAVFKNKIKISGLSNGRFLSVKNSRSSFLAGVRIENVSCNLFEFYDSENMIESDDEMNLIVTFTSCGFDNFIHSSVFLPSFKKVLFSDKVKIESMSDNNDNSLHFIECIFSGGLTCELVNFKNKNLFIENSKTIENHEKEKIIVTFSCRGGDLNNFDIKHSVLTGAYFKLFKTKFCDIAIDHCVIEELDLHTVNDGADRTEIYNLHITNSNVGMLLLNNRDIIHPLSFVGSTFKNPPHFFGAKMTSGSRFPNRENFISRNGKRDAACYRVLRSQVEAQRDRTLEGMFFSLEQESLCNEENGIEHYISKMYHIFSNYGTDYIKPLLLLLVFAVIFTLIYGLYMSESIGPSYPIDWGLLKSSLIYSLKQMLQPFSSLKDMTPLSNEKQGLSLVIILISILQSFISLVCIALSGLAIRWRFKRD</sequence>
<evidence type="ECO:0000313" key="2">
    <source>
        <dbReference type="EMBL" id="MDX7920937.1"/>
    </source>
</evidence>
<comment type="caution">
    <text evidence="2">The sequence shown here is derived from an EMBL/GenBank/DDBJ whole genome shotgun (WGS) entry which is preliminary data.</text>
</comment>
<feature type="transmembrane region" description="Helical" evidence="1">
    <location>
        <begin position="382"/>
        <end position="399"/>
    </location>
</feature>
<dbReference type="EMBL" id="JAWZXF010000003">
    <property type="protein sequence ID" value="MDX7920937.1"/>
    <property type="molecule type" value="Genomic_DNA"/>
</dbReference>
<dbReference type="Proteomes" id="UP001285835">
    <property type="component" value="Unassembled WGS sequence"/>
</dbReference>
<dbReference type="AlphaFoldDB" id="A0AAP6L181"/>
<proteinExistence type="predicted"/>
<accession>A0AAP6L181</accession>
<reference evidence="2" key="1">
    <citation type="submission" date="2023-11" db="EMBL/GenBank/DDBJ databases">
        <title>WGS of Aeromonas in Northern Israel.</title>
        <authorList>
            <person name="Hershko Y."/>
        </authorList>
    </citation>
    <scope>NUCLEOTIDE SEQUENCE</scope>
    <source>
        <strain evidence="2">02297</strain>
    </source>
</reference>
<name>A0AAP6L181_AERME</name>
<evidence type="ECO:0000313" key="3">
    <source>
        <dbReference type="Proteomes" id="UP001285835"/>
    </source>
</evidence>
<evidence type="ECO:0000256" key="1">
    <source>
        <dbReference type="SAM" id="Phobius"/>
    </source>
</evidence>
<keyword evidence="1" id="KW-1133">Transmembrane helix</keyword>
<dbReference type="RefSeq" id="WP_319916324.1">
    <property type="nucleotide sequence ID" value="NZ_JAWZXF010000003.1"/>
</dbReference>
<protein>
    <recommendedName>
        <fullName evidence="4">Pentapeptide repeat-containing protein</fullName>
    </recommendedName>
</protein>
<evidence type="ECO:0008006" key="4">
    <source>
        <dbReference type="Google" id="ProtNLM"/>
    </source>
</evidence>